<proteinExistence type="predicted"/>
<dbReference type="BioCyc" id="JESP1508404:G14D9-9965-MONOMER"/>
<reference evidence="1 2" key="1">
    <citation type="submission" date="2014-08" db="EMBL/GenBank/DDBJ databases">
        <title>Complete genome of a marine bacteria Jeotgalibacillus malaysiensis.</title>
        <authorList>
            <person name="Yaakop A.S."/>
            <person name="Chan K.-G."/>
            <person name="Goh K.M."/>
        </authorList>
    </citation>
    <scope>NUCLEOTIDE SEQUENCE [LARGE SCALE GENOMIC DNA]</scope>
    <source>
        <strain evidence="1 2">D5</strain>
    </source>
</reference>
<accession>A0A0B5AI49</accession>
<name>A0A0B5AI49_9BACL</name>
<evidence type="ECO:0000313" key="2">
    <source>
        <dbReference type="Proteomes" id="UP000031449"/>
    </source>
</evidence>
<dbReference type="AlphaFoldDB" id="A0A0B5AI49"/>
<dbReference type="EMBL" id="CP009416">
    <property type="protein sequence ID" value="AJD90065.1"/>
    <property type="molecule type" value="Genomic_DNA"/>
</dbReference>
<keyword evidence="2" id="KW-1185">Reference proteome</keyword>
<dbReference type="KEGG" id="jeo:JMA_07490"/>
<organism evidence="1 2">
    <name type="scientific">Jeotgalibacillus malaysiensis</name>
    <dbReference type="NCBI Taxonomy" id="1508404"/>
    <lineage>
        <taxon>Bacteria</taxon>
        <taxon>Bacillati</taxon>
        <taxon>Bacillota</taxon>
        <taxon>Bacilli</taxon>
        <taxon>Bacillales</taxon>
        <taxon>Caryophanaceae</taxon>
        <taxon>Jeotgalibacillus</taxon>
    </lineage>
</organism>
<gene>
    <name evidence="1" type="ORF">JMA_07490</name>
</gene>
<protein>
    <submittedName>
        <fullName evidence="1">Uncharacterized protein</fullName>
    </submittedName>
</protein>
<dbReference type="HOGENOM" id="CLU_3217333_0_0_9"/>
<evidence type="ECO:0000313" key="1">
    <source>
        <dbReference type="EMBL" id="AJD90065.1"/>
    </source>
</evidence>
<dbReference type="Proteomes" id="UP000031449">
    <property type="component" value="Chromosome"/>
</dbReference>
<sequence length="44" mass="5128">MAIATRNVTIYVSPSSILYPLTFYRLRSFFGQKSVNVTFFYAEK</sequence>